<name>A0ACC3DBX4_9PEZI</name>
<evidence type="ECO:0000313" key="1">
    <source>
        <dbReference type="EMBL" id="KAK3064995.1"/>
    </source>
</evidence>
<reference evidence="1" key="1">
    <citation type="submission" date="2024-09" db="EMBL/GenBank/DDBJ databases">
        <title>Black Yeasts Isolated from many extreme environments.</title>
        <authorList>
            <person name="Coleine C."/>
            <person name="Stajich J.E."/>
            <person name="Selbmann L."/>
        </authorList>
    </citation>
    <scope>NUCLEOTIDE SEQUENCE</scope>
    <source>
        <strain evidence="1">CCFEE 5737</strain>
    </source>
</reference>
<sequence>MTTPTAAGSIFHFKMEKAPLSTVVSVTGMDKDPETDYFALASSAPLSVLNYLLIGWFSGQLDEFYLKSWNSEVGKNFLLGRASSYSIFVSLVVRFNIAGNVCLAILRYRLGQKGLLSSLVENFKWITMFTVFFVGLSFHLNGVIFAHLLDIDTQWGTTSKKVVNTNFFQDVPKIFKSCKWMYLAILIIAVSMVYLGNFAPRGYGIQGITVTVCCLAIRPIP</sequence>
<dbReference type="Proteomes" id="UP001186974">
    <property type="component" value="Unassembled WGS sequence"/>
</dbReference>
<proteinExistence type="predicted"/>
<gene>
    <name evidence="1" type="ORF">LTS18_014306</name>
</gene>
<keyword evidence="2" id="KW-1185">Reference proteome</keyword>
<comment type="caution">
    <text evidence="1">The sequence shown here is derived from an EMBL/GenBank/DDBJ whole genome shotgun (WGS) entry which is preliminary data.</text>
</comment>
<accession>A0ACC3DBX4</accession>
<evidence type="ECO:0000313" key="2">
    <source>
        <dbReference type="Proteomes" id="UP001186974"/>
    </source>
</evidence>
<organism evidence="1 2">
    <name type="scientific">Coniosporium uncinatum</name>
    <dbReference type="NCBI Taxonomy" id="93489"/>
    <lineage>
        <taxon>Eukaryota</taxon>
        <taxon>Fungi</taxon>
        <taxon>Dikarya</taxon>
        <taxon>Ascomycota</taxon>
        <taxon>Pezizomycotina</taxon>
        <taxon>Dothideomycetes</taxon>
        <taxon>Dothideomycetes incertae sedis</taxon>
        <taxon>Coniosporium</taxon>
    </lineage>
</organism>
<protein>
    <submittedName>
        <fullName evidence="1">Uncharacterized protein</fullName>
    </submittedName>
</protein>
<dbReference type="EMBL" id="JAWDJW010006379">
    <property type="protein sequence ID" value="KAK3064995.1"/>
    <property type="molecule type" value="Genomic_DNA"/>
</dbReference>